<evidence type="ECO:0000313" key="1">
    <source>
        <dbReference type="EMBL" id="CAI9538295.1"/>
    </source>
</evidence>
<evidence type="ECO:0000313" key="2">
    <source>
        <dbReference type="Proteomes" id="UP001162483"/>
    </source>
</evidence>
<reference evidence="1" key="1">
    <citation type="submission" date="2023-05" db="EMBL/GenBank/DDBJ databases">
        <authorList>
            <person name="Stuckert A."/>
        </authorList>
    </citation>
    <scope>NUCLEOTIDE SEQUENCE</scope>
</reference>
<protein>
    <recommendedName>
        <fullName evidence="3">C2H2-type domain-containing protein</fullName>
    </recommendedName>
</protein>
<dbReference type="Gene3D" id="3.30.160.60">
    <property type="entry name" value="Classic Zinc Finger"/>
    <property type="match status" value="1"/>
</dbReference>
<accession>A0ABN9ATY7</accession>
<evidence type="ECO:0008006" key="3">
    <source>
        <dbReference type="Google" id="ProtNLM"/>
    </source>
</evidence>
<keyword evidence="2" id="KW-1185">Reference proteome</keyword>
<dbReference type="EMBL" id="CATNWA010000842">
    <property type="protein sequence ID" value="CAI9538295.1"/>
    <property type="molecule type" value="Genomic_DNA"/>
</dbReference>
<gene>
    <name evidence="1" type="ORF">SPARVUS_LOCUS1409611</name>
</gene>
<dbReference type="SUPFAM" id="SSF57667">
    <property type="entry name" value="beta-beta-alpha zinc fingers"/>
    <property type="match status" value="1"/>
</dbReference>
<organism evidence="1 2">
    <name type="scientific">Staurois parvus</name>
    <dbReference type="NCBI Taxonomy" id="386267"/>
    <lineage>
        <taxon>Eukaryota</taxon>
        <taxon>Metazoa</taxon>
        <taxon>Chordata</taxon>
        <taxon>Craniata</taxon>
        <taxon>Vertebrata</taxon>
        <taxon>Euteleostomi</taxon>
        <taxon>Amphibia</taxon>
        <taxon>Batrachia</taxon>
        <taxon>Anura</taxon>
        <taxon>Neobatrachia</taxon>
        <taxon>Ranoidea</taxon>
        <taxon>Ranidae</taxon>
        <taxon>Staurois</taxon>
    </lineage>
</organism>
<proteinExistence type="predicted"/>
<name>A0ABN9ATY7_9NEOB</name>
<sequence>MSSLITHQIVHTGEKPYQCF</sequence>
<dbReference type="Proteomes" id="UP001162483">
    <property type="component" value="Unassembled WGS sequence"/>
</dbReference>
<comment type="caution">
    <text evidence="1">The sequence shown here is derived from an EMBL/GenBank/DDBJ whole genome shotgun (WGS) entry which is preliminary data.</text>
</comment>
<dbReference type="InterPro" id="IPR036236">
    <property type="entry name" value="Znf_C2H2_sf"/>
</dbReference>